<keyword evidence="3" id="KW-1185">Reference proteome</keyword>
<organism evidence="2 3">
    <name type="scientific">Phaseolus coccineus</name>
    <name type="common">Scarlet runner bean</name>
    <name type="synonym">Phaseolus multiflorus</name>
    <dbReference type="NCBI Taxonomy" id="3886"/>
    <lineage>
        <taxon>Eukaryota</taxon>
        <taxon>Viridiplantae</taxon>
        <taxon>Streptophyta</taxon>
        <taxon>Embryophyta</taxon>
        <taxon>Tracheophyta</taxon>
        <taxon>Spermatophyta</taxon>
        <taxon>Magnoliopsida</taxon>
        <taxon>eudicotyledons</taxon>
        <taxon>Gunneridae</taxon>
        <taxon>Pentapetalae</taxon>
        <taxon>rosids</taxon>
        <taxon>fabids</taxon>
        <taxon>Fabales</taxon>
        <taxon>Fabaceae</taxon>
        <taxon>Papilionoideae</taxon>
        <taxon>50 kb inversion clade</taxon>
        <taxon>NPAAA clade</taxon>
        <taxon>indigoferoid/millettioid clade</taxon>
        <taxon>Phaseoleae</taxon>
        <taxon>Phaseolus</taxon>
    </lineage>
</organism>
<evidence type="ECO:0000313" key="2">
    <source>
        <dbReference type="EMBL" id="KAK7372329.1"/>
    </source>
</evidence>
<dbReference type="Proteomes" id="UP001374584">
    <property type="component" value="Unassembled WGS sequence"/>
</dbReference>
<evidence type="ECO:0000313" key="3">
    <source>
        <dbReference type="Proteomes" id="UP001374584"/>
    </source>
</evidence>
<keyword evidence="1" id="KW-0472">Membrane</keyword>
<protein>
    <submittedName>
        <fullName evidence="2">Uncharacterized protein</fullName>
    </submittedName>
</protein>
<evidence type="ECO:0000256" key="1">
    <source>
        <dbReference type="SAM" id="Phobius"/>
    </source>
</evidence>
<comment type="caution">
    <text evidence="2">The sequence shown here is derived from an EMBL/GenBank/DDBJ whole genome shotgun (WGS) entry which is preliminary data.</text>
</comment>
<reference evidence="2 3" key="1">
    <citation type="submission" date="2024-01" db="EMBL/GenBank/DDBJ databases">
        <title>The genomes of 5 underutilized Papilionoideae crops provide insights into root nodulation and disease resistanc.</title>
        <authorList>
            <person name="Jiang F."/>
        </authorList>
    </citation>
    <scope>NUCLEOTIDE SEQUENCE [LARGE SCALE GENOMIC DNA]</scope>
    <source>
        <strain evidence="2">JINMINGXINNONG_FW02</strain>
        <tissue evidence="2">Leaves</tissue>
    </source>
</reference>
<keyword evidence="1" id="KW-0812">Transmembrane</keyword>
<dbReference type="EMBL" id="JAYMYR010000003">
    <property type="protein sequence ID" value="KAK7372329.1"/>
    <property type="molecule type" value="Genomic_DNA"/>
</dbReference>
<feature type="transmembrane region" description="Helical" evidence="1">
    <location>
        <begin position="60"/>
        <end position="79"/>
    </location>
</feature>
<name>A0AAN9NFK3_PHACN</name>
<proteinExistence type="predicted"/>
<accession>A0AAN9NFK3</accession>
<dbReference type="AlphaFoldDB" id="A0AAN9NFK3"/>
<sequence length="113" mass="13055">MLLLSSFWKTTAPLYMHSTSLLHFFIHQLPPHVFHGVAATSEMLLDPKTIVDPGYDHMQSVFMCYVVLLVFMYCMVVKLKECTRNRQRTMVMTRNRHKHGSGSGIGNGRRIEE</sequence>
<keyword evidence="1" id="KW-1133">Transmembrane helix</keyword>
<gene>
    <name evidence="2" type="ORF">VNO80_05705</name>
</gene>